<organism evidence="1 2">
    <name type="scientific">Lentinus brumalis</name>
    <dbReference type="NCBI Taxonomy" id="2498619"/>
    <lineage>
        <taxon>Eukaryota</taxon>
        <taxon>Fungi</taxon>
        <taxon>Dikarya</taxon>
        <taxon>Basidiomycota</taxon>
        <taxon>Agaricomycotina</taxon>
        <taxon>Agaricomycetes</taxon>
        <taxon>Polyporales</taxon>
        <taxon>Polyporaceae</taxon>
        <taxon>Lentinus</taxon>
    </lineage>
</organism>
<evidence type="ECO:0000313" key="1">
    <source>
        <dbReference type="EMBL" id="RDX46636.1"/>
    </source>
</evidence>
<keyword evidence="2" id="KW-1185">Reference proteome</keyword>
<evidence type="ECO:0000313" key="2">
    <source>
        <dbReference type="Proteomes" id="UP000256964"/>
    </source>
</evidence>
<dbReference type="Proteomes" id="UP000256964">
    <property type="component" value="Unassembled WGS sequence"/>
</dbReference>
<dbReference type="AlphaFoldDB" id="A0A371D260"/>
<proteinExistence type="predicted"/>
<protein>
    <submittedName>
        <fullName evidence="1">Uncharacterized protein</fullName>
    </submittedName>
</protein>
<accession>A0A371D260</accession>
<reference evidence="1 2" key="1">
    <citation type="journal article" date="2018" name="Biotechnol. Biofuels">
        <title>Integrative visual omics of the white-rot fungus Polyporus brumalis exposes the biotechnological potential of its oxidative enzymes for delignifying raw plant biomass.</title>
        <authorList>
            <person name="Miyauchi S."/>
            <person name="Rancon A."/>
            <person name="Drula E."/>
            <person name="Hage H."/>
            <person name="Chaduli D."/>
            <person name="Favel A."/>
            <person name="Grisel S."/>
            <person name="Henrissat B."/>
            <person name="Herpoel-Gimbert I."/>
            <person name="Ruiz-Duenas F.J."/>
            <person name="Chevret D."/>
            <person name="Hainaut M."/>
            <person name="Lin J."/>
            <person name="Wang M."/>
            <person name="Pangilinan J."/>
            <person name="Lipzen A."/>
            <person name="Lesage-Meessen L."/>
            <person name="Navarro D."/>
            <person name="Riley R."/>
            <person name="Grigoriev I.V."/>
            <person name="Zhou S."/>
            <person name="Raouche S."/>
            <person name="Rosso M.N."/>
        </authorList>
    </citation>
    <scope>NUCLEOTIDE SEQUENCE [LARGE SCALE GENOMIC DNA]</scope>
    <source>
        <strain evidence="1 2">BRFM 1820</strain>
    </source>
</reference>
<sequence length="138" mass="16034">MYYSRSSACRWMLQRTTVLRAARQHVQAGIRALRHAVRLVAWYRSRHALSCDNVRLRSPLIQYYISGIGVGRNCDERAMYIYVCHIPSLVSYWFCGWWKRCIEPTTLNFVPQEGETLVLFKTAEHVTDASQVLFTTSA</sequence>
<gene>
    <name evidence="1" type="ORF">OH76DRAFT_823618</name>
</gene>
<dbReference type="EMBL" id="KZ857425">
    <property type="protein sequence ID" value="RDX46636.1"/>
    <property type="molecule type" value="Genomic_DNA"/>
</dbReference>
<name>A0A371D260_9APHY</name>